<dbReference type="PANTHER" id="PTHR42852:SF17">
    <property type="entry name" value="THIOREDOXIN-LIKE PROTEIN HI_1115"/>
    <property type="match status" value="1"/>
</dbReference>
<dbReference type="PROSITE" id="PS51352">
    <property type="entry name" value="THIOREDOXIN_2"/>
    <property type="match status" value="1"/>
</dbReference>
<dbReference type="Proteomes" id="UP000680067">
    <property type="component" value="Unassembled WGS sequence"/>
</dbReference>
<feature type="signal peptide" evidence="4">
    <location>
        <begin position="1"/>
        <end position="23"/>
    </location>
</feature>
<proteinExistence type="predicted"/>
<keyword evidence="2" id="KW-0201">Cytochrome c-type biogenesis</keyword>
<keyword evidence="3" id="KW-0676">Redox-active center</keyword>
<accession>A0A941DK31</accession>
<dbReference type="InterPro" id="IPR036249">
    <property type="entry name" value="Thioredoxin-like_sf"/>
</dbReference>
<evidence type="ECO:0000256" key="3">
    <source>
        <dbReference type="ARBA" id="ARBA00023284"/>
    </source>
</evidence>
<dbReference type="InterPro" id="IPR013740">
    <property type="entry name" value="Redoxin"/>
</dbReference>
<evidence type="ECO:0000256" key="4">
    <source>
        <dbReference type="SAM" id="SignalP"/>
    </source>
</evidence>
<dbReference type="GO" id="GO:0015036">
    <property type="term" value="F:disulfide oxidoreductase activity"/>
    <property type="evidence" value="ECO:0007669"/>
    <property type="project" value="UniProtKB-ARBA"/>
</dbReference>
<comment type="caution">
    <text evidence="6">The sequence shown here is derived from an EMBL/GenBank/DDBJ whole genome shotgun (WGS) entry which is preliminary data.</text>
</comment>
<keyword evidence="7" id="KW-1185">Reference proteome</keyword>
<keyword evidence="4" id="KW-0732">Signal</keyword>
<dbReference type="Gene3D" id="3.40.30.10">
    <property type="entry name" value="Glutaredoxin"/>
    <property type="match status" value="1"/>
</dbReference>
<dbReference type="PANTHER" id="PTHR42852">
    <property type="entry name" value="THIOL:DISULFIDE INTERCHANGE PROTEIN DSBE"/>
    <property type="match status" value="1"/>
</dbReference>
<dbReference type="AlphaFoldDB" id="A0A941DK31"/>
<evidence type="ECO:0000256" key="2">
    <source>
        <dbReference type="ARBA" id="ARBA00022748"/>
    </source>
</evidence>
<dbReference type="RefSeq" id="WP_212686392.1">
    <property type="nucleotide sequence ID" value="NZ_CAXBSD010000033.1"/>
</dbReference>
<gene>
    <name evidence="6" type="ORF">KDM89_02780</name>
</gene>
<dbReference type="CDD" id="cd02966">
    <property type="entry name" value="TlpA_like_family"/>
    <property type="match status" value="1"/>
</dbReference>
<dbReference type="PROSITE" id="PS00194">
    <property type="entry name" value="THIOREDOXIN_1"/>
    <property type="match status" value="1"/>
</dbReference>
<dbReference type="GO" id="GO:0030313">
    <property type="term" value="C:cell envelope"/>
    <property type="evidence" value="ECO:0007669"/>
    <property type="project" value="UniProtKB-SubCell"/>
</dbReference>
<evidence type="ECO:0000313" key="7">
    <source>
        <dbReference type="Proteomes" id="UP000680067"/>
    </source>
</evidence>
<feature type="chain" id="PRO_5037483462" evidence="4">
    <location>
        <begin position="24"/>
        <end position="175"/>
    </location>
</feature>
<dbReference type="InterPro" id="IPR017937">
    <property type="entry name" value="Thioredoxin_CS"/>
</dbReference>
<feature type="domain" description="Thioredoxin" evidence="5">
    <location>
        <begin position="10"/>
        <end position="171"/>
    </location>
</feature>
<dbReference type="SUPFAM" id="SSF52833">
    <property type="entry name" value="Thioredoxin-like"/>
    <property type="match status" value="1"/>
</dbReference>
<comment type="subcellular location">
    <subcellularLocation>
        <location evidence="1">Cell envelope</location>
    </subcellularLocation>
</comment>
<organism evidence="6 7">
    <name type="scientific">Undibacterium luofuense</name>
    <dbReference type="NCBI Taxonomy" id="2828733"/>
    <lineage>
        <taxon>Bacteria</taxon>
        <taxon>Pseudomonadati</taxon>
        <taxon>Pseudomonadota</taxon>
        <taxon>Betaproteobacteria</taxon>
        <taxon>Burkholderiales</taxon>
        <taxon>Oxalobacteraceae</taxon>
        <taxon>Undibacterium</taxon>
    </lineage>
</organism>
<name>A0A941DK31_9BURK</name>
<sequence length="175" mass="19140">MKKKFLIAAILTGTLSAAFGIYAATTPVNNDATASLLSRPFKDSNGQTQTLANYQGKMLLVNFWATWCAPCVKEMPELSALQKEMQSKGVQIVGIGIDSPSNIKEFLQKYDVSYPVMVAGMEGTDLSRQLGNKSGALPFTLLIDRQGKVAKTYLGRLKMEELHTDITKLSSEKSK</sequence>
<dbReference type="GO" id="GO:0017004">
    <property type="term" value="P:cytochrome complex assembly"/>
    <property type="evidence" value="ECO:0007669"/>
    <property type="project" value="UniProtKB-KW"/>
</dbReference>
<dbReference type="EMBL" id="JAGSPN010000001">
    <property type="protein sequence ID" value="MBR7781054.1"/>
    <property type="molecule type" value="Genomic_DNA"/>
</dbReference>
<dbReference type="Pfam" id="PF08534">
    <property type="entry name" value="Redoxin"/>
    <property type="match status" value="1"/>
</dbReference>
<evidence type="ECO:0000259" key="5">
    <source>
        <dbReference type="PROSITE" id="PS51352"/>
    </source>
</evidence>
<protein>
    <submittedName>
        <fullName evidence="6">TlpA family protein disulfide reductase</fullName>
    </submittedName>
</protein>
<dbReference type="InterPro" id="IPR013766">
    <property type="entry name" value="Thioredoxin_domain"/>
</dbReference>
<evidence type="ECO:0000313" key="6">
    <source>
        <dbReference type="EMBL" id="MBR7781054.1"/>
    </source>
</evidence>
<evidence type="ECO:0000256" key="1">
    <source>
        <dbReference type="ARBA" id="ARBA00004196"/>
    </source>
</evidence>
<dbReference type="InterPro" id="IPR050553">
    <property type="entry name" value="Thioredoxin_ResA/DsbE_sf"/>
</dbReference>
<reference evidence="6" key="1">
    <citation type="submission" date="2021-04" db="EMBL/GenBank/DDBJ databases">
        <title>novel species isolated from subtropical streams in China.</title>
        <authorList>
            <person name="Lu H."/>
        </authorList>
    </citation>
    <scope>NUCLEOTIDE SEQUENCE</scope>
    <source>
        <strain evidence="6">LFS511W</strain>
    </source>
</reference>